<gene>
    <name evidence="1" type="ORF">NC99_46120</name>
</gene>
<accession>A0A0L8V2W9</accession>
<proteinExistence type="predicted"/>
<dbReference type="AlphaFoldDB" id="A0A0L8V2W9"/>
<evidence type="ECO:0000313" key="2">
    <source>
        <dbReference type="Proteomes" id="UP000036958"/>
    </source>
</evidence>
<dbReference type="EMBL" id="LGIA01000223">
    <property type="protein sequence ID" value="KOH42572.1"/>
    <property type="molecule type" value="Genomic_DNA"/>
</dbReference>
<keyword evidence="2" id="KW-1185">Reference proteome</keyword>
<organism evidence="1 2">
    <name type="scientific">Sunxiuqinia dokdonensis</name>
    <dbReference type="NCBI Taxonomy" id="1409788"/>
    <lineage>
        <taxon>Bacteria</taxon>
        <taxon>Pseudomonadati</taxon>
        <taxon>Bacteroidota</taxon>
        <taxon>Bacteroidia</taxon>
        <taxon>Marinilabiliales</taxon>
        <taxon>Prolixibacteraceae</taxon>
        <taxon>Sunxiuqinia</taxon>
    </lineage>
</organism>
<evidence type="ECO:0000313" key="1">
    <source>
        <dbReference type="EMBL" id="KOH42572.1"/>
    </source>
</evidence>
<sequence length="59" mass="6838">MLLSKYQSKFREPFSKIEKSQGTPMLETARHAFRKIALVSASKNKGREFGRVPEKQKKL</sequence>
<dbReference type="Proteomes" id="UP000036958">
    <property type="component" value="Unassembled WGS sequence"/>
</dbReference>
<name>A0A0L8V2W9_9BACT</name>
<dbReference type="STRING" id="1409788.NC99_46120"/>
<comment type="caution">
    <text evidence="1">The sequence shown here is derived from an EMBL/GenBank/DDBJ whole genome shotgun (WGS) entry which is preliminary data.</text>
</comment>
<protein>
    <submittedName>
        <fullName evidence="1">Uncharacterized protein</fullName>
    </submittedName>
</protein>
<reference evidence="2" key="1">
    <citation type="submission" date="2015-07" db="EMBL/GenBank/DDBJ databases">
        <title>Genome sequencing of Sunxiuqinia dokdonensis strain SK.</title>
        <authorList>
            <person name="Ahn S."/>
            <person name="Kim B.-C."/>
        </authorList>
    </citation>
    <scope>NUCLEOTIDE SEQUENCE [LARGE SCALE GENOMIC DNA]</scope>
    <source>
        <strain evidence="2">SK</strain>
    </source>
</reference>